<dbReference type="InterPro" id="IPR028288">
    <property type="entry name" value="SCAR/WAVE_fam"/>
</dbReference>
<comment type="function">
    <text evidence="2">Involved in regulation of actin and microtubule organization. Part of a WAVE complex that activates the Arp2/3 complex.</text>
</comment>
<dbReference type="PANTHER" id="PTHR12902:SF1">
    <property type="entry name" value="WISKOTT-ALDRICH SYNDROME PROTEIN FAMILY MEMBER"/>
    <property type="match status" value="1"/>
</dbReference>
<feature type="compositionally biased region" description="Polar residues" evidence="3">
    <location>
        <begin position="464"/>
        <end position="479"/>
    </location>
</feature>
<feature type="domain" description="WH2" evidence="4">
    <location>
        <begin position="1683"/>
        <end position="1701"/>
    </location>
</feature>
<dbReference type="GO" id="GO:0071933">
    <property type="term" value="F:Arp2/3 complex binding"/>
    <property type="evidence" value="ECO:0007669"/>
    <property type="project" value="TreeGrafter"/>
</dbReference>
<comment type="caution">
    <text evidence="5">The sequence shown here is derived from an EMBL/GenBank/DDBJ whole genome shotgun (WGS) entry which is preliminary data.</text>
</comment>
<dbReference type="Gene3D" id="6.10.280.150">
    <property type="match status" value="2"/>
</dbReference>
<sequence length="1747" mass="191164">MPMARYQIRNEYSLADPELYRAADKDDPEALLEGVAMAGLVGVLRQLGDLAQFAAEVFHDLHEEVMATAARGHGLMVRVQQLEAEVPSLEKAFLSQTHHSSFFSNAGIDWHPNLRSEENLVTREDLPRFVMDSYEDCRGPPRLFLLDKFDVAGAGACLKRYTDPSFVKLESASSKTTIAEIHKEKRSRRVKKKAARLRNGETPEVVPTHAKLHQLLLEERVENAYSNPARLVKLKKRQLNRSAVGAESGRSYMEKFLESPPDYKMARETSMVPLPVKSITEDTSEARIKIREISTVGPVKRSLGNENTFSYSNEPESELKPFSESKMETNGDLVKGHEQMLANVADELSYNYKTPDETELADDGQKKSEACLACYHSDDATSEVDNYVDALTTVESEMETDNECRPKNSFLNGQRLIDSDGKEEHQLRAQLSVSQSFGDSSISDESISFKQDRSDEHNELQARLSDSQSTGTSSTLEENSSFKRDTGEEHMNMHAHFSDSQSVGNSSGLEEVGLNTKDTSCFSHSESSSVMFEDIKSEPLSLSSTKYCEYEIENTSSDHLAQSIESQKPDCNKFVMHDDAEFQEEEISDSGQTTTDSHLMHSAHLVSDTGLNSSVIRSTESQIIQTSDTVELHSILADTDSKCLVERNAIVVPDAVSTVMDDACPVSSEKYPSSNLDDGASDPCVQSGDLIQSSMDLELAPVTNSQGTQLNERPSILVEIHSSLADDEERKCPVECTAAVPDALSTIKDVASPVPSSEEYPLNNLDESDPYGHFGASLPISNDLELTPVIPTGTQLVATPSEPVELDDEEKNSQVESIPATSNAFSLTKDDTCPGASSQEYSDASQHISNDLNLAPVDQCRDHLKIEILQDGLSKEKYDGSLAGKGVNSPRVHSPFMEVDLYSGAAVPVDGAEVLDSKDESCIIASKLDCQDSSPAMETPPASSLISEQFSYFTHEGPLDGPDAAGVEVLCSDQLPNSEETLRMDNNNDKSESTCSVDAVENDGLLKQPSSPGFVGNGNCLNVHNVFTEKVQSEHQAVSDNLLATFPVSFDSHQLKVESSEAESSEIFRDMNAETRKNQLESSSDIISSNIISSSLRDPTNLEESPSSFSDPHVNEIFNEAAARESLTEVELHKAVNQTEAASADVGLSLNRAGSQDPSDSEASNGIQDLPLVVKHISSADDLSMVPEFSEPCTQDLESSFCQNDSLPSPSNNQLVTKTPVQFLQSEAGQQGADFCLRVENSTSDKFQSEYKHESSQLGQERKSLAAFEAAVEIHLDQPSSSSSLSQSDGQELNVAKHVLNSLKPLPDPILPGSDINLGEMPPMPPLPPMQWRRGKVQHDSKKEVIEASQASIQPIQAIKTDEKGQFGLITSERETLQYQNTFLPVMAVEGDRIPYSSGFSVGVSGHPVAVPLQFPFMVNETNGQYNYLVLERSQMQNSFITLPMVSTVKPSHGFVQGEMVQYSNLHPPLPPVECAFPGHGPVSSQEKLTEPQGQLIEETTFEAKEPMHSVSNLEVEQEDPSIIPMPPPCMEMVQSNHSLPPSDDKMSSSLGHDPVSSQEKLAQPPNQLIEETTSEVKEPMHSMSNLEEEQEDPSVTAMPPPIMEIVQHNHSLSPSEGEIAPSLDMAATTSIETEGEKSNGIPRNKLPRPRNPLIDAVAAHDKSKLRKVTQLSRPETAPNIDERDSLLEQIRTKSFNLKPAMATRPSIGGPKTNLKVAAILEKANAIRQALAGSDDEDDDADNWSDS</sequence>
<feature type="compositionally biased region" description="Polar residues" evidence="3">
    <location>
        <begin position="1548"/>
        <end position="1568"/>
    </location>
</feature>
<dbReference type="InterPro" id="IPR003124">
    <property type="entry name" value="WH2_dom"/>
</dbReference>
<feature type="region of interest" description="Disordered" evidence="3">
    <location>
        <begin position="1535"/>
        <end position="1568"/>
    </location>
</feature>
<dbReference type="GO" id="GO:0030036">
    <property type="term" value="P:actin cytoskeleton organization"/>
    <property type="evidence" value="ECO:0007669"/>
    <property type="project" value="UniProtKB-UniRule"/>
</dbReference>
<evidence type="ECO:0000256" key="1">
    <source>
        <dbReference type="ARBA" id="ARBA00006993"/>
    </source>
</evidence>
<dbReference type="Proteomes" id="UP001293593">
    <property type="component" value="Unassembled WGS sequence"/>
</dbReference>
<dbReference type="GO" id="GO:2000601">
    <property type="term" value="P:positive regulation of Arp2/3 complex-mediated actin nucleation"/>
    <property type="evidence" value="ECO:0007669"/>
    <property type="project" value="TreeGrafter"/>
</dbReference>
<feature type="compositionally biased region" description="Polar residues" evidence="3">
    <location>
        <begin position="429"/>
        <end position="449"/>
    </location>
</feature>
<evidence type="ECO:0000259" key="4">
    <source>
        <dbReference type="PROSITE" id="PS51082"/>
    </source>
</evidence>
<evidence type="ECO:0000256" key="3">
    <source>
        <dbReference type="SAM" id="MobiDB-lite"/>
    </source>
</evidence>
<dbReference type="GO" id="GO:0003779">
    <property type="term" value="F:actin binding"/>
    <property type="evidence" value="ECO:0007669"/>
    <property type="project" value="UniProtKB-UniRule"/>
</dbReference>
<comment type="similarity">
    <text evidence="1 2">Belongs to the SCAR/WAVE family.</text>
</comment>
<dbReference type="PANTHER" id="PTHR12902">
    <property type="entry name" value="WASP-1"/>
    <property type="match status" value="1"/>
</dbReference>
<comment type="subcellular location">
    <subcellularLocation>
        <location evidence="2">Cytoplasm</location>
        <location evidence="2">Cytoskeleton</location>
    </subcellularLocation>
</comment>
<proteinExistence type="inferred from homology"/>
<gene>
    <name evidence="5" type="ORF">QN277_010694</name>
</gene>
<feature type="region of interest" description="Disordered" evidence="3">
    <location>
        <begin position="1658"/>
        <end position="1685"/>
    </location>
</feature>
<reference evidence="5" key="1">
    <citation type="submission" date="2023-10" db="EMBL/GenBank/DDBJ databases">
        <title>Chromosome-level genome of the transformable northern wattle, Acacia crassicarpa.</title>
        <authorList>
            <person name="Massaro I."/>
            <person name="Sinha N.R."/>
            <person name="Poethig S."/>
            <person name="Leichty A.R."/>
        </authorList>
    </citation>
    <scope>NUCLEOTIDE SEQUENCE</scope>
    <source>
        <strain evidence="5">Acra3RX</strain>
        <tissue evidence="5">Leaf</tissue>
    </source>
</reference>
<keyword evidence="2" id="KW-0963">Cytoplasm</keyword>
<feature type="compositionally biased region" description="Basic and acidic residues" evidence="3">
    <location>
        <begin position="450"/>
        <end position="460"/>
    </location>
</feature>
<dbReference type="EMBL" id="JAWXYG010000016">
    <property type="protein sequence ID" value="KAK4253375.1"/>
    <property type="molecule type" value="Genomic_DNA"/>
</dbReference>
<protein>
    <recommendedName>
        <fullName evidence="2">Protein SCAR</fullName>
    </recommendedName>
    <alternativeName>
        <fullName evidence="2">Protein WAVE</fullName>
    </alternativeName>
</protein>
<evidence type="ECO:0000313" key="5">
    <source>
        <dbReference type="EMBL" id="KAK4253375.1"/>
    </source>
</evidence>
<keyword evidence="2" id="KW-0009">Actin-binding</keyword>
<evidence type="ECO:0000313" key="6">
    <source>
        <dbReference type="Proteomes" id="UP001293593"/>
    </source>
</evidence>
<keyword evidence="2" id="KW-0206">Cytoskeleton</keyword>
<dbReference type="GO" id="GO:0034237">
    <property type="term" value="F:protein kinase A regulatory subunit binding"/>
    <property type="evidence" value="ECO:0007669"/>
    <property type="project" value="TreeGrafter"/>
</dbReference>
<keyword evidence="6" id="KW-1185">Reference proteome</keyword>
<dbReference type="GO" id="GO:0005856">
    <property type="term" value="C:cytoskeleton"/>
    <property type="evidence" value="ECO:0007669"/>
    <property type="project" value="UniProtKB-SubCell"/>
</dbReference>
<accession>A0AAE1M528</accession>
<name>A0AAE1M528_9FABA</name>
<feature type="region of interest" description="Disordered" evidence="3">
    <location>
        <begin position="423"/>
        <end position="481"/>
    </location>
</feature>
<organism evidence="5 6">
    <name type="scientific">Acacia crassicarpa</name>
    <name type="common">northern wattle</name>
    <dbReference type="NCBI Taxonomy" id="499986"/>
    <lineage>
        <taxon>Eukaryota</taxon>
        <taxon>Viridiplantae</taxon>
        <taxon>Streptophyta</taxon>
        <taxon>Embryophyta</taxon>
        <taxon>Tracheophyta</taxon>
        <taxon>Spermatophyta</taxon>
        <taxon>Magnoliopsida</taxon>
        <taxon>eudicotyledons</taxon>
        <taxon>Gunneridae</taxon>
        <taxon>Pentapetalae</taxon>
        <taxon>rosids</taxon>
        <taxon>fabids</taxon>
        <taxon>Fabales</taxon>
        <taxon>Fabaceae</taxon>
        <taxon>Caesalpinioideae</taxon>
        <taxon>mimosoid clade</taxon>
        <taxon>Acacieae</taxon>
        <taxon>Acacia</taxon>
    </lineage>
</organism>
<dbReference type="Gene3D" id="1.20.5.340">
    <property type="match status" value="1"/>
</dbReference>
<dbReference type="PROSITE" id="PS51082">
    <property type="entry name" value="WH2"/>
    <property type="match status" value="1"/>
</dbReference>
<evidence type="ECO:0000256" key="2">
    <source>
        <dbReference type="RuleBase" id="RU367034"/>
    </source>
</evidence>